<name>D1Z1U6_METPS</name>
<evidence type="ECO:0000313" key="8">
    <source>
        <dbReference type="Proteomes" id="UP000001882"/>
    </source>
</evidence>
<feature type="binding site" description="in other chain" evidence="6">
    <location>
        <position position="92"/>
    </location>
    <ligand>
        <name>5-phospho-alpha-D-ribose 1-diphosphate</name>
        <dbReference type="ChEBI" id="CHEBI:58017"/>
        <note>ligand shared between dimeric partners</note>
    </ligand>
</feature>
<dbReference type="EMBL" id="AP011532">
    <property type="protein sequence ID" value="BAI62668.1"/>
    <property type="molecule type" value="Genomic_DNA"/>
</dbReference>
<comment type="pathway">
    <text evidence="1 6">Pyrimidine metabolism; UMP biosynthesis via de novo pathway; UMP from orotate: step 1/2.</text>
</comment>
<keyword evidence="5 6" id="KW-0665">Pyrimidine biosynthesis</keyword>
<dbReference type="InterPro" id="IPR029057">
    <property type="entry name" value="PRTase-like"/>
</dbReference>
<keyword evidence="6" id="KW-0460">Magnesium</keyword>
<dbReference type="STRING" id="304371.MCP_2596"/>
<evidence type="ECO:0000256" key="2">
    <source>
        <dbReference type="ARBA" id="ARBA00011971"/>
    </source>
</evidence>
<dbReference type="InterPro" id="IPR000836">
    <property type="entry name" value="PRTase_dom"/>
</dbReference>
<evidence type="ECO:0000313" key="7">
    <source>
        <dbReference type="EMBL" id="BAI62668.1"/>
    </source>
</evidence>
<dbReference type="Proteomes" id="UP000001882">
    <property type="component" value="Chromosome"/>
</dbReference>
<dbReference type="eggNOG" id="arCOG00029">
    <property type="taxonomic scope" value="Archaea"/>
</dbReference>
<dbReference type="InParanoid" id="D1Z1U6"/>
<reference evidence="7 8" key="1">
    <citation type="journal article" date="2007" name="Appl. Environ. Microbiol.">
        <title>Isolation of key methanogens for global methane emission from rice paddy fields: a novel isolate affiliated with the clone cluster rice cluster I.</title>
        <authorList>
            <person name="Sakai S."/>
            <person name="Imachi H."/>
            <person name="Sekiguchi Y."/>
            <person name="Ohashi A."/>
            <person name="Harada H."/>
            <person name="Kamagata Y."/>
        </authorList>
    </citation>
    <scope>NUCLEOTIDE SEQUENCE [LARGE SCALE GENOMIC DNA]</scope>
    <source>
        <strain evidence="8">DSM 17711 / JCM 13418 / NBRC 101707 / SANAE</strain>
    </source>
</reference>
<feature type="binding site" evidence="6">
    <location>
        <position position="149"/>
    </location>
    <ligand>
        <name>orotate</name>
        <dbReference type="ChEBI" id="CHEBI:30839"/>
    </ligand>
</feature>
<feature type="binding site" evidence="6">
    <location>
        <position position="121"/>
    </location>
    <ligand>
        <name>orotate</name>
        <dbReference type="ChEBI" id="CHEBI:30839"/>
    </ligand>
</feature>
<dbReference type="KEGG" id="mpd:MCP_2596"/>
<comment type="catalytic activity">
    <reaction evidence="6">
        <text>orotidine 5'-phosphate + diphosphate = orotate + 5-phospho-alpha-D-ribose 1-diphosphate</text>
        <dbReference type="Rhea" id="RHEA:10380"/>
        <dbReference type="ChEBI" id="CHEBI:30839"/>
        <dbReference type="ChEBI" id="CHEBI:33019"/>
        <dbReference type="ChEBI" id="CHEBI:57538"/>
        <dbReference type="ChEBI" id="CHEBI:58017"/>
        <dbReference type="EC" id="2.4.2.10"/>
    </reaction>
</comment>
<dbReference type="GO" id="GO:0004588">
    <property type="term" value="F:orotate phosphoribosyltransferase activity"/>
    <property type="evidence" value="ECO:0007669"/>
    <property type="project" value="UniProtKB-UniRule"/>
</dbReference>
<dbReference type="PANTHER" id="PTHR19278:SF9">
    <property type="entry name" value="URIDINE 5'-MONOPHOSPHATE SYNTHASE"/>
    <property type="match status" value="1"/>
</dbReference>
<comment type="cofactor">
    <cofactor evidence="6">
        <name>Mg(2+)</name>
        <dbReference type="ChEBI" id="CHEBI:18420"/>
    </cofactor>
</comment>
<dbReference type="PATRIC" id="fig|304371.9.peg.2653"/>
<feature type="binding site" evidence="6">
    <location>
        <position position="91"/>
    </location>
    <ligand>
        <name>5-phospho-alpha-D-ribose 1-diphosphate</name>
        <dbReference type="ChEBI" id="CHEBI:58017"/>
        <note>ligand shared between dimeric partners</note>
    </ligand>
</feature>
<feature type="binding site" description="in other chain" evidence="6">
    <location>
        <begin position="117"/>
        <end position="125"/>
    </location>
    <ligand>
        <name>5-phospho-alpha-D-ribose 1-diphosphate</name>
        <dbReference type="ChEBI" id="CHEBI:58017"/>
        <note>ligand shared between dimeric partners</note>
    </ligand>
</feature>
<dbReference type="NCBIfam" id="TIGR00336">
    <property type="entry name" value="pyrE"/>
    <property type="match status" value="1"/>
</dbReference>
<dbReference type="AlphaFoldDB" id="D1Z1U6"/>
<dbReference type="CDD" id="cd06223">
    <property type="entry name" value="PRTases_typeI"/>
    <property type="match status" value="1"/>
</dbReference>
<keyword evidence="8" id="KW-1185">Reference proteome</keyword>
<comment type="function">
    <text evidence="6">Catalyzes the transfer of a ribosyl phosphate group from 5-phosphoribose 1-diphosphate to orotate, leading to the formation of orotidine monophosphate (OMP).</text>
</comment>
<feature type="binding site" evidence="6">
    <location>
        <position position="95"/>
    </location>
    <ligand>
        <name>5-phospho-alpha-D-ribose 1-diphosphate</name>
        <dbReference type="ChEBI" id="CHEBI:58017"/>
        <note>ligand shared between dimeric partners</note>
    </ligand>
</feature>
<dbReference type="InterPro" id="IPR004467">
    <property type="entry name" value="Or_phspho_trans_dom"/>
</dbReference>
<sequence length="178" mass="19199">MILMDTQLVEMLKRTGAVKFGDFTLSSGRKSSYYVDKYVFETNPLCLEAIGERISKMIPPGTQKLAGIEIGSIPLAAIASVKSGMPFVIVRKAQKGYGTNKLIEGVYEKGEKIFVVEDVVTTARGALGAIHTLRDAGLVVDSMVCVVDREEGGHESLEAEGVRVSSLVKSSELLGYKP</sequence>
<dbReference type="GO" id="GO:0044205">
    <property type="term" value="P:'de novo' UMP biosynthetic process"/>
    <property type="evidence" value="ECO:0007669"/>
    <property type="project" value="UniProtKB-UniRule"/>
</dbReference>
<reference evidence="7 8" key="2">
    <citation type="journal article" date="2008" name="Int. J. Syst. Evol. Microbiol.">
        <title>Methanocella paludicola gen. nov., sp. nov., a methane-producing archaeon, the first isolate of the lineage 'Rice Cluster I', and proposal of the new archaeal order Methanocellales ord. nov.</title>
        <authorList>
            <person name="Sakai S."/>
            <person name="Imachi H."/>
            <person name="Hanada S."/>
            <person name="Ohashi A."/>
            <person name="Harada H."/>
            <person name="Kamagata Y."/>
        </authorList>
    </citation>
    <scope>NUCLEOTIDE SEQUENCE [LARGE SCALE GENOMIC DNA]</scope>
    <source>
        <strain evidence="8">DSM 17711 / JCM 13418 / NBRC 101707 / SANAE</strain>
    </source>
</reference>
<organism evidence="7 8">
    <name type="scientific">Methanocella paludicola (strain DSM 17711 / JCM 13418 / NBRC 101707 / SANAE)</name>
    <dbReference type="NCBI Taxonomy" id="304371"/>
    <lineage>
        <taxon>Archaea</taxon>
        <taxon>Methanobacteriati</taxon>
        <taxon>Methanobacteriota</taxon>
        <taxon>Stenosarchaea group</taxon>
        <taxon>Methanomicrobia</taxon>
        <taxon>Methanocellales</taxon>
        <taxon>Methanocellaceae</taxon>
        <taxon>Methanocella</taxon>
    </lineage>
</organism>
<evidence type="ECO:0000256" key="3">
    <source>
        <dbReference type="ARBA" id="ARBA00022676"/>
    </source>
</evidence>
<dbReference type="InterPro" id="IPR023031">
    <property type="entry name" value="OPRT"/>
</dbReference>
<evidence type="ECO:0000256" key="5">
    <source>
        <dbReference type="ARBA" id="ARBA00022975"/>
    </source>
</evidence>
<proteinExistence type="inferred from homology"/>
<dbReference type="HAMAP" id="MF_01208">
    <property type="entry name" value="PyrE"/>
    <property type="match status" value="1"/>
</dbReference>
<evidence type="ECO:0000256" key="6">
    <source>
        <dbReference type="HAMAP-Rule" id="MF_01208"/>
    </source>
</evidence>
<dbReference type="GO" id="GO:0019856">
    <property type="term" value="P:pyrimidine nucleobase biosynthetic process"/>
    <property type="evidence" value="ECO:0007669"/>
    <property type="project" value="TreeGrafter"/>
</dbReference>
<dbReference type="FunCoup" id="D1Z1U6">
    <property type="interactions" value="117"/>
</dbReference>
<reference evidence="8" key="3">
    <citation type="journal article" date="2011" name="PLoS ONE">
        <title>Genome sequence of a mesophilic hydrogenotrophic methanogen Methanocella paludicola, the first cultivated representative of the order Methanocellales.</title>
        <authorList>
            <person name="Sakai S."/>
            <person name="Takaki Y."/>
            <person name="Shimamura S."/>
            <person name="Sekine M."/>
            <person name="Tajima T."/>
            <person name="Kosugi H."/>
            <person name="Ichikawa N."/>
            <person name="Tasumi E."/>
            <person name="Hiraki A.T."/>
            <person name="Shimizu A."/>
            <person name="Kato Y."/>
            <person name="Nishiko R."/>
            <person name="Mori K."/>
            <person name="Fujita N."/>
            <person name="Imachi H."/>
            <person name="Takai K."/>
        </authorList>
    </citation>
    <scope>NUCLEOTIDE SEQUENCE [LARGE SCALE GENOMIC DNA]</scope>
    <source>
        <strain evidence="8">DSM 17711 / JCM 13418 / NBRC 101707 / SANAE</strain>
    </source>
</reference>
<keyword evidence="3 6" id="KW-0328">Glycosyltransferase</keyword>
<comment type="similarity">
    <text evidence="6">Belongs to the purine/pyrimidine phosphoribosyltransferase family. PyrE subfamily.</text>
</comment>
<dbReference type="EC" id="2.4.2.10" evidence="2 6"/>
<dbReference type="PANTHER" id="PTHR19278">
    <property type="entry name" value="OROTATE PHOSPHORIBOSYLTRANSFERASE"/>
    <property type="match status" value="1"/>
</dbReference>
<comment type="caution">
    <text evidence="6">Lacks conserved residue(s) required for the propagation of feature annotation.</text>
</comment>
<protein>
    <recommendedName>
        <fullName evidence="2 6">Orotate phosphoribosyltransferase</fullName>
        <shortName evidence="6">OPRT</shortName>
        <shortName evidence="6">OPRTase</shortName>
        <ecNumber evidence="2 6">2.4.2.10</ecNumber>
    </recommendedName>
</protein>
<dbReference type="UniPathway" id="UPA00070">
    <property type="reaction ID" value="UER00119"/>
</dbReference>
<accession>D1Z1U6</accession>
<dbReference type="Gene3D" id="3.40.50.2020">
    <property type="match status" value="1"/>
</dbReference>
<evidence type="ECO:0000256" key="4">
    <source>
        <dbReference type="ARBA" id="ARBA00022679"/>
    </source>
</evidence>
<dbReference type="GO" id="GO:0000287">
    <property type="term" value="F:magnesium ion binding"/>
    <property type="evidence" value="ECO:0007669"/>
    <property type="project" value="UniProtKB-UniRule"/>
</dbReference>
<dbReference type="SUPFAM" id="SSF53271">
    <property type="entry name" value="PRTase-like"/>
    <property type="match status" value="1"/>
</dbReference>
<evidence type="ECO:0000256" key="1">
    <source>
        <dbReference type="ARBA" id="ARBA00004889"/>
    </source>
</evidence>
<gene>
    <name evidence="6 7" type="primary">pyrE</name>
    <name evidence="7" type="ordered locus">MCP_2596</name>
</gene>
<comment type="subunit">
    <text evidence="6">Homodimer.</text>
</comment>
<keyword evidence="4 6" id="KW-0808">Transferase</keyword>